<keyword evidence="1" id="KW-0472">Membrane</keyword>
<dbReference type="EMBL" id="FOTR01000015">
    <property type="protein sequence ID" value="SFM37274.1"/>
    <property type="molecule type" value="Genomic_DNA"/>
</dbReference>
<feature type="transmembrane region" description="Helical" evidence="1">
    <location>
        <begin position="5"/>
        <end position="21"/>
    </location>
</feature>
<evidence type="ECO:0000256" key="1">
    <source>
        <dbReference type="SAM" id="Phobius"/>
    </source>
</evidence>
<evidence type="ECO:0000313" key="3">
    <source>
        <dbReference type="Proteomes" id="UP000198565"/>
    </source>
</evidence>
<gene>
    <name evidence="2" type="ORF">SAMN04487943_11568</name>
</gene>
<reference evidence="3" key="1">
    <citation type="submission" date="2016-10" db="EMBL/GenBank/DDBJ databases">
        <authorList>
            <person name="Varghese N."/>
            <person name="Submissions S."/>
        </authorList>
    </citation>
    <scope>NUCLEOTIDE SEQUENCE [LARGE SCALE GENOMIC DNA]</scope>
    <source>
        <strain evidence="3">CGMCC 1.4250</strain>
    </source>
</reference>
<keyword evidence="1" id="KW-1133">Transmembrane helix</keyword>
<keyword evidence="1" id="KW-0812">Transmembrane</keyword>
<sequence length="101" mass="11510">MKNFIYFILCIVVALLSIKFIEFDVSYVQGVSLVIAIYVYAILLFKKGYSLRKLVFGSLALLLVLIVLAFVVKMNIGGYSILLFLVFYAEAMQKRKETINL</sequence>
<accession>A0A1I4QB64</accession>
<protein>
    <submittedName>
        <fullName evidence="2">Uncharacterized protein</fullName>
    </submittedName>
</protein>
<feature type="transmembrane region" description="Helical" evidence="1">
    <location>
        <begin position="27"/>
        <end position="45"/>
    </location>
</feature>
<proteinExistence type="predicted"/>
<dbReference type="Proteomes" id="UP000198565">
    <property type="component" value="Unassembled WGS sequence"/>
</dbReference>
<dbReference type="RefSeq" id="WP_091485772.1">
    <property type="nucleotide sequence ID" value="NZ_FOTR01000015.1"/>
</dbReference>
<evidence type="ECO:0000313" key="2">
    <source>
        <dbReference type="EMBL" id="SFM37274.1"/>
    </source>
</evidence>
<name>A0A1I4QB64_9BACI</name>
<keyword evidence="3" id="KW-1185">Reference proteome</keyword>
<dbReference type="STRING" id="334253.SAMN04487943_11568"/>
<dbReference type="AlphaFoldDB" id="A0A1I4QB64"/>
<organism evidence="2 3">
    <name type="scientific">Gracilibacillus orientalis</name>
    <dbReference type="NCBI Taxonomy" id="334253"/>
    <lineage>
        <taxon>Bacteria</taxon>
        <taxon>Bacillati</taxon>
        <taxon>Bacillota</taxon>
        <taxon>Bacilli</taxon>
        <taxon>Bacillales</taxon>
        <taxon>Bacillaceae</taxon>
        <taxon>Gracilibacillus</taxon>
    </lineage>
</organism>
<feature type="transmembrane region" description="Helical" evidence="1">
    <location>
        <begin position="76"/>
        <end position="92"/>
    </location>
</feature>